<protein>
    <submittedName>
        <fullName evidence="2">Uncharacterized protein</fullName>
    </submittedName>
</protein>
<reference evidence="2 3" key="1">
    <citation type="submission" date="2019-09" db="EMBL/GenBank/DDBJ databases">
        <title>Mumia zhuanghuii sp. nov. isolated from the intestinal contents of plateau pika (Ochotona curzoniae) in the Qinghai-Tibet plateau of China.</title>
        <authorList>
            <person name="Tian Z."/>
        </authorList>
    </citation>
    <scope>NUCLEOTIDE SEQUENCE [LARGE SCALE GENOMIC DNA]</scope>
    <source>
        <strain evidence="3">350</strain>
    </source>
</reference>
<keyword evidence="1" id="KW-0472">Membrane</keyword>
<sequence length="309" mass="33192">MTQQSVPPSPPPTSSDLELMMRSVIGLLERKPAARTSRAHPEVRKVLERALDRLTALSSLAGVGSDPTLRDTRIGAIRREHAWLTTATPKNPPSEEQAWALVDELQTLWICTASTAAVADAVSRVTEPRAPKQLPDADKRDWLLGSHIEHQRARGRARARQSLRARYLRNAGFALTTLVVVGTVVAVVVGDDDGVVLLCGLAGAIGGTLAGARSIRDSRRLRDALFFQTWWWVQPAVGFAVGLFVYALLASSVIILPGSDSPEAMRQATSRIVYAFVGGFSEPWLLGILTRLGGAADKAAEPKPATPGG</sequence>
<keyword evidence="1" id="KW-1133">Transmembrane helix</keyword>
<dbReference type="EMBL" id="VDFQ02000005">
    <property type="protein sequence ID" value="KAA1420728.1"/>
    <property type="molecule type" value="Genomic_DNA"/>
</dbReference>
<dbReference type="Proteomes" id="UP000307768">
    <property type="component" value="Unassembled WGS sequence"/>
</dbReference>
<dbReference type="RefSeq" id="WP_149770897.1">
    <property type="nucleotide sequence ID" value="NZ_VDFQ02000005.1"/>
</dbReference>
<evidence type="ECO:0000313" key="3">
    <source>
        <dbReference type="Proteomes" id="UP000307768"/>
    </source>
</evidence>
<proteinExistence type="predicted"/>
<keyword evidence="1" id="KW-0812">Transmembrane</keyword>
<evidence type="ECO:0000313" key="2">
    <source>
        <dbReference type="EMBL" id="KAA1420728.1"/>
    </source>
</evidence>
<feature type="transmembrane region" description="Helical" evidence="1">
    <location>
        <begin position="195"/>
        <end position="215"/>
    </location>
</feature>
<dbReference type="AlphaFoldDB" id="A0A5Q6RRL4"/>
<gene>
    <name evidence="2" type="ORF">FE697_017480</name>
</gene>
<accession>A0A5Q6RRL4</accession>
<organism evidence="2 3">
    <name type="scientific">Mumia zhuanghuii</name>
    <dbReference type="NCBI Taxonomy" id="2585211"/>
    <lineage>
        <taxon>Bacteria</taxon>
        <taxon>Bacillati</taxon>
        <taxon>Actinomycetota</taxon>
        <taxon>Actinomycetes</taxon>
        <taxon>Propionibacteriales</taxon>
        <taxon>Nocardioidaceae</taxon>
        <taxon>Mumia</taxon>
    </lineage>
</organism>
<evidence type="ECO:0000256" key="1">
    <source>
        <dbReference type="SAM" id="Phobius"/>
    </source>
</evidence>
<feature type="transmembrane region" description="Helical" evidence="1">
    <location>
        <begin position="167"/>
        <end position="189"/>
    </location>
</feature>
<name>A0A5Q6RRL4_9ACTN</name>
<comment type="caution">
    <text evidence="2">The sequence shown here is derived from an EMBL/GenBank/DDBJ whole genome shotgun (WGS) entry which is preliminary data.</text>
</comment>
<feature type="transmembrane region" description="Helical" evidence="1">
    <location>
        <begin position="236"/>
        <end position="256"/>
    </location>
</feature>